<evidence type="ECO:0000313" key="1">
    <source>
        <dbReference type="EMBL" id="QBQ73428.1"/>
    </source>
</evidence>
<evidence type="ECO:0000313" key="2">
    <source>
        <dbReference type="Proteomes" id="UP000310326"/>
    </source>
</evidence>
<dbReference type="EMBL" id="MK605243">
    <property type="protein sequence ID" value="QBQ73428.1"/>
    <property type="molecule type" value="Genomic_DNA"/>
</dbReference>
<gene>
    <name evidence="1" type="ORF">kac65v161_gp190</name>
</gene>
<dbReference type="Proteomes" id="UP000310326">
    <property type="component" value="Segment"/>
</dbReference>
<accession>A0A482MIJ2</accession>
<organism evidence="1 2">
    <name type="scientific">Nodularia phage vB_NspS-kac65v161</name>
    <dbReference type="NCBI Taxonomy" id="2557580"/>
    <lineage>
        <taxon>Viruses</taxon>
        <taxon>Duplodnaviria</taxon>
        <taxon>Heunggongvirae</taxon>
        <taxon>Uroviricota</taxon>
        <taxon>Caudoviricetes</taxon>
        <taxon>Ravarandavirus</taxon>
        <taxon>Ravarandavirus kac65v151</taxon>
    </lineage>
</organism>
<sequence>MPNAVITTQNFIVNGTQIDYLNNIAASMVIAGFTEIDSYADGANSFKVFSFDADATKTYGKMILRVGFTTNTNMTITGFSSWNAAANTGTDPSTVNKAVALTDSVTAQTCNHPEVRGVMLTRTSAPFCFIGYFRPPAPNNGWWDQNQSSLGFIERGNTSSWQSSAMQTISNLRPSAISASLGVATMSNNNIGNSSNSNYRMSGGVAMSVISSFNFLSFSSDLIGSATVGMDTLSKIQIVPGAEEYAIFDGGSSSVGNRIAVRVI</sequence>
<protein>
    <submittedName>
        <fullName evidence="1">Uncharacterized protein</fullName>
    </submittedName>
</protein>
<name>A0A482MIJ2_9CAUD</name>
<proteinExistence type="predicted"/>
<reference evidence="1 2" key="1">
    <citation type="submission" date="2019-03" db="EMBL/GenBank/DDBJ databases">
        <title>Diversity and diversification of Nodularia spumigena cyanophages in the Baltic Sea.</title>
        <authorList>
            <person name="Sulcius S."/>
            <person name="Holmfeldt K."/>
            <person name="Simoliunas E."/>
        </authorList>
    </citation>
    <scope>NUCLEOTIDE SEQUENCE [LARGE SCALE GENOMIC DNA]</scope>
</reference>